<reference evidence="2 3" key="1">
    <citation type="submission" date="2016-11" db="EMBL/GenBank/DDBJ databases">
        <authorList>
            <person name="Jaros S."/>
            <person name="Januszkiewicz K."/>
            <person name="Wedrychowicz H."/>
        </authorList>
    </citation>
    <scope>NUCLEOTIDE SEQUENCE [LARGE SCALE GENOMIC DNA]</scope>
    <source>
        <strain evidence="2 3">DSM 5091</strain>
    </source>
</reference>
<name>A0A1M6MKZ6_MALRU</name>
<accession>A0A1M6MKZ6</accession>
<feature type="chain" id="PRO_5012816385" evidence="1">
    <location>
        <begin position="23"/>
        <end position="42"/>
    </location>
</feature>
<keyword evidence="1" id="KW-0732">Signal</keyword>
<evidence type="ECO:0000313" key="3">
    <source>
        <dbReference type="Proteomes" id="UP000184171"/>
    </source>
</evidence>
<keyword evidence="3" id="KW-1185">Reference proteome</keyword>
<gene>
    <name evidence="2" type="ORF">SAMN02745165_03316</name>
</gene>
<dbReference type="Proteomes" id="UP000184171">
    <property type="component" value="Unassembled WGS sequence"/>
</dbReference>
<sequence length="42" mass="4416">MKKNGLSAFIALLFLFPTLASADIPAADHSIPELETALFALG</sequence>
<dbReference type="EMBL" id="FQZT01000019">
    <property type="protein sequence ID" value="SHJ84094.1"/>
    <property type="molecule type" value="Genomic_DNA"/>
</dbReference>
<evidence type="ECO:0000256" key="1">
    <source>
        <dbReference type="SAM" id="SignalP"/>
    </source>
</evidence>
<dbReference type="STRING" id="1122189.SAMN02745165_03316"/>
<proteinExistence type="predicted"/>
<evidence type="ECO:0000313" key="2">
    <source>
        <dbReference type="EMBL" id="SHJ84094.1"/>
    </source>
</evidence>
<dbReference type="RefSeq" id="WP_279625995.1">
    <property type="nucleotide sequence ID" value="NZ_FQZT01000019.1"/>
</dbReference>
<organism evidence="2 3">
    <name type="scientific">Malonomonas rubra DSM 5091</name>
    <dbReference type="NCBI Taxonomy" id="1122189"/>
    <lineage>
        <taxon>Bacteria</taxon>
        <taxon>Pseudomonadati</taxon>
        <taxon>Thermodesulfobacteriota</taxon>
        <taxon>Desulfuromonadia</taxon>
        <taxon>Desulfuromonadales</taxon>
        <taxon>Geopsychrobacteraceae</taxon>
        <taxon>Malonomonas</taxon>
    </lineage>
</organism>
<dbReference type="AlphaFoldDB" id="A0A1M6MKZ6"/>
<feature type="signal peptide" evidence="1">
    <location>
        <begin position="1"/>
        <end position="22"/>
    </location>
</feature>
<protein>
    <submittedName>
        <fullName evidence="2">Uncharacterized protein</fullName>
    </submittedName>
</protein>